<comment type="caution">
    <text evidence="3">The sequence shown here is derived from an EMBL/GenBank/DDBJ whole genome shotgun (WGS) entry which is preliminary data.</text>
</comment>
<proteinExistence type="predicted"/>
<organism evidence="3 4">
    <name type="scientific">Apiospora aurea</name>
    <dbReference type="NCBI Taxonomy" id="335848"/>
    <lineage>
        <taxon>Eukaryota</taxon>
        <taxon>Fungi</taxon>
        <taxon>Dikarya</taxon>
        <taxon>Ascomycota</taxon>
        <taxon>Pezizomycotina</taxon>
        <taxon>Sordariomycetes</taxon>
        <taxon>Xylariomycetidae</taxon>
        <taxon>Amphisphaeriales</taxon>
        <taxon>Apiosporaceae</taxon>
        <taxon>Apiospora</taxon>
    </lineage>
</organism>
<dbReference type="Proteomes" id="UP001391051">
    <property type="component" value="Unassembled WGS sequence"/>
</dbReference>
<evidence type="ECO:0000256" key="1">
    <source>
        <dbReference type="SAM" id="MobiDB-lite"/>
    </source>
</evidence>
<feature type="transmembrane region" description="Helical" evidence="2">
    <location>
        <begin position="180"/>
        <end position="199"/>
    </location>
</feature>
<accession>A0ABR1R006</accession>
<gene>
    <name evidence="3" type="ORF">PG986_001912</name>
</gene>
<feature type="compositionally biased region" description="Low complexity" evidence="1">
    <location>
        <begin position="105"/>
        <end position="124"/>
    </location>
</feature>
<feature type="transmembrane region" description="Helical" evidence="2">
    <location>
        <begin position="26"/>
        <end position="52"/>
    </location>
</feature>
<protein>
    <submittedName>
        <fullName evidence="3">Uncharacterized protein</fullName>
    </submittedName>
</protein>
<keyword evidence="2" id="KW-0472">Membrane</keyword>
<evidence type="ECO:0000313" key="3">
    <source>
        <dbReference type="EMBL" id="KAK7967635.1"/>
    </source>
</evidence>
<dbReference type="RefSeq" id="XP_066707027.1">
    <property type="nucleotide sequence ID" value="XM_066838134.1"/>
</dbReference>
<keyword evidence="2" id="KW-1133">Transmembrane helix</keyword>
<reference evidence="3 4" key="1">
    <citation type="submission" date="2023-01" db="EMBL/GenBank/DDBJ databases">
        <title>Analysis of 21 Apiospora genomes using comparative genomics revels a genus with tremendous synthesis potential of carbohydrate active enzymes and secondary metabolites.</title>
        <authorList>
            <person name="Sorensen T."/>
        </authorList>
    </citation>
    <scope>NUCLEOTIDE SEQUENCE [LARGE SCALE GENOMIC DNA]</scope>
    <source>
        <strain evidence="3 4">CBS 24483</strain>
    </source>
</reference>
<dbReference type="EMBL" id="JAQQWE010000001">
    <property type="protein sequence ID" value="KAK7967635.1"/>
    <property type="molecule type" value="Genomic_DNA"/>
</dbReference>
<evidence type="ECO:0000313" key="4">
    <source>
        <dbReference type="Proteomes" id="UP001391051"/>
    </source>
</evidence>
<feature type="region of interest" description="Disordered" evidence="1">
    <location>
        <begin position="105"/>
        <end position="134"/>
    </location>
</feature>
<dbReference type="GeneID" id="92071196"/>
<sequence>MAQAEPPGCIEVIVGGPLVLLTLASLFSLIIAGAIVWTVIWLAMKLVALVLVPPAAILKRCCGLSFAEPALHWVLSLRWDWWEPPPKAKPASHGEPGIPLQTAAAEANAPPSPSSPNNQADPNNTPMDRDLELGLPEADPPGYTAFEMDITDSIHSAEAVPPYQPFCSDGSPPPIRRNRVWSICLGLVVLLVSLPSILLGGTGWNIFPEQGNGRSIRRLDASLDGIYEHYDGHVPWV</sequence>
<evidence type="ECO:0000256" key="2">
    <source>
        <dbReference type="SAM" id="Phobius"/>
    </source>
</evidence>
<name>A0ABR1R006_9PEZI</name>
<keyword evidence="2" id="KW-0812">Transmembrane</keyword>
<keyword evidence="4" id="KW-1185">Reference proteome</keyword>